<evidence type="ECO:0000256" key="3">
    <source>
        <dbReference type="PROSITE-ProRule" id="PRU00703"/>
    </source>
</evidence>
<keyword evidence="7" id="KW-1185">Reference proteome</keyword>
<dbReference type="InterPro" id="IPR036318">
    <property type="entry name" value="FAD-bd_PCMH-like_sf"/>
</dbReference>
<dbReference type="STRING" id="518637.EUBIFOR_01673"/>
<dbReference type="GO" id="GO:0050660">
    <property type="term" value="F:flavin adenine dinucleotide binding"/>
    <property type="evidence" value="ECO:0007669"/>
    <property type="project" value="InterPro"/>
</dbReference>
<sequence>MTSSIVSTNKEIEDESYKYQATLKWLSLCMEVFGIVMSVIYLQPMIHTPLLYVVVLLLVYVYILLSDLLPRKFANAHSDKFEKTFMSIAKGIQSLFTPFTFFLRFEVEKEQEDYSEEDIYEVINGGGVEPSQKEFIENLFEFDDTPVEEICTHRSEVVCLYLNDDKETWKKTILENRHTLYPVCDEDNDDVVGILDTRDYFRLDSIEQDNVINKAMDQPFFISQNMKADVLLKEMKIKKVYFAVLLDEYGGMTGIVTLHDIIETLLGEIQEDDDIEEPDPIQQIDSDQFRIYGQADIEDVEKALGISLEDEDCDTFGGYILNHYGQIPDEGSHFKVSLDLMDVYVKEVKNHRIGQTIVQIKRKEEGNQHESTEKRNRD</sequence>
<evidence type="ECO:0000256" key="2">
    <source>
        <dbReference type="ARBA" id="ARBA00023122"/>
    </source>
</evidence>
<evidence type="ECO:0000259" key="5">
    <source>
        <dbReference type="PROSITE" id="PS51371"/>
    </source>
</evidence>
<keyword evidence="4" id="KW-0812">Transmembrane</keyword>
<evidence type="ECO:0000256" key="1">
    <source>
        <dbReference type="ARBA" id="ARBA00022737"/>
    </source>
</evidence>
<dbReference type="InterPro" id="IPR044751">
    <property type="entry name" value="Ion_transp-like_CBS"/>
</dbReference>
<evidence type="ECO:0000313" key="7">
    <source>
        <dbReference type="Proteomes" id="UP000004315"/>
    </source>
</evidence>
<gene>
    <name evidence="6" type="ORF">EUBIFOR_01673</name>
</gene>
<dbReference type="InterPro" id="IPR000644">
    <property type="entry name" value="CBS_dom"/>
</dbReference>
<keyword evidence="4" id="KW-0472">Membrane</keyword>
<feature type="transmembrane region" description="Helical" evidence="4">
    <location>
        <begin position="50"/>
        <end position="70"/>
    </location>
</feature>
<dbReference type="EMBL" id="ABYT01000092">
    <property type="protein sequence ID" value="EEC89717.1"/>
    <property type="molecule type" value="Genomic_DNA"/>
</dbReference>
<dbReference type="PANTHER" id="PTHR43099:SF2">
    <property type="entry name" value="UPF0053 PROTEIN YRKA"/>
    <property type="match status" value="1"/>
</dbReference>
<dbReference type="Proteomes" id="UP000004315">
    <property type="component" value="Unassembled WGS sequence"/>
</dbReference>
<keyword evidence="2 3" id="KW-0129">CBS domain</keyword>
<dbReference type="SUPFAM" id="SSF54631">
    <property type="entry name" value="CBS-domain pair"/>
    <property type="match status" value="1"/>
</dbReference>
<dbReference type="Gene3D" id="3.10.580.10">
    <property type="entry name" value="CBS-domain"/>
    <property type="match status" value="1"/>
</dbReference>
<dbReference type="PANTHER" id="PTHR43099">
    <property type="entry name" value="UPF0053 PROTEIN YRKA"/>
    <property type="match status" value="1"/>
</dbReference>
<evidence type="ECO:0000256" key="4">
    <source>
        <dbReference type="SAM" id="Phobius"/>
    </source>
</evidence>
<reference evidence="6 7" key="1">
    <citation type="submission" date="2008-10" db="EMBL/GenBank/DDBJ databases">
        <authorList>
            <person name="Fulton L."/>
            <person name="Clifton S."/>
            <person name="Fulton B."/>
            <person name="Xu J."/>
            <person name="Minx P."/>
            <person name="Pepin K.H."/>
            <person name="Johnson M."/>
            <person name="Bhonagiri V."/>
            <person name="Nash W.E."/>
            <person name="Mardis E.R."/>
            <person name="Wilson R.K."/>
        </authorList>
    </citation>
    <scope>NUCLEOTIDE SEQUENCE [LARGE SCALE GENOMIC DNA]</scope>
    <source>
        <strain evidence="6 7">DSM 3989</strain>
    </source>
</reference>
<dbReference type="InterPro" id="IPR046342">
    <property type="entry name" value="CBS_dom_sf"/>
</dbReference>
<evidence type="ECO:0000313" key="6">
    <source>
        <dbReference type="EMBL" id="EEC89717.1"/>
    </source>
</evidence>
<protein>
    <submittedName>
        <fullName evidence="6">CBS domain protein</fullName>
    </submittedName>
</protein>
<feature type="transmembrane region" description="Helical" evidence="4">
    <location>
        <begin position="25"/>
        <end position="44"/>
    </location>
</feature>
<dbReference type="CDD" id="cd04590">
    <property type="entry name" value="CBS_pair_CorC_HlyC_assoc"/>
    <property type="match status" value="1"/>
</dbReference>
<dbReference type="Pfam" id="PF00571">
    <property type="entry name" value="CBS"/>
    <property type="match status" value="2"/>
</dbReference>
<feature type="domain" description="CBS" evidence="5">
    <location>
        <begin position="212"/>
        <end position="271"/>
    </location>
</feature>
<reference evidence="6 7" key="2">
    <citation type="submission" date="2008-11" db="EMBL/GenBank/DDBJ databases">
        <title>Draft genome sequence of Eubacterium biforme (DSM 3989).</title>
        <authorList>
            <person name="Sudarsanam P."/>
            <person name="Ley R."/>
            <person name="Guruge J."/>
            <person name="Turnbaugh P.J."/>
            <person name="Mahowald M."/>
            <person name="Liep D."/>
            <person name="Gordon J."/>
        </authorList>
    </citation>
    <scope>NUCLEOTIDE SEQUENCE [LARGE SCALE GENOMIC DNA]</scope>
    <source>
        <strain evidence="6 7">DSM 3989</strain>
    </source>
</reference>
<dbReference type="SMART" id="SM01091">
    <property type="entry name" value="CorC_HlyC"/>
    <property type="match status" value="1"/>
</dbReference>
<comment type="caution">
    <text evidence="6">The sequence shown here is derived from an EMBL/GenBank/DDBJ whole genome shotgun (WGS) entry which is preliminary data.</text>
</comment>
<dbReference type="PROSITE" id="PS51371">
    <property type="entry name" value="CBS"/>
    <property type="match status" value="1"/>
</dbReference>
<name>B7CBU8_9FIRM</name>
<keyword evidence="1" id="KW-0677">Repeat</keyword>
<dbReference type="InterPro" id="IPR005170">
    <property type="entry name" value="Transptr-assoc_dom"/>
</dbReference>
<dbReference type="HOGENOM" id="CLU_015237_4_1_9"/>
<dbReference type="SUPFAM" id="SSF56176">
    <property type="entry name" value="FAD-binding/transporter-associated domain-like"/>
    <property type="match status" value="1"/>
</dbReference>
<proteinExistence type="predicted"/>
<organism evidence="6 7">
    <name type="scientific">Holdemanella biformis DSM 3989</name>
    <dbReference type="NCBI Taxonomy" id="518637"/>
    <lineage>
        <taxon>Bacteria</taxon>
        <taxon>Bacillati</taxon>
        <taxon>Bacillota</taxon>
        <taxon>Erysipelotrichia</taxon>
        <taxon>Erysipelotrichales</taxon>
        <taxon>Erysipelotrichaceae</taxon>
        <taxon>Holdemanella</taxon>
    </lineage>
</organism>
<dbReference type="eggNOG" id="COG1253">
    <property type="taxonomic scope" value="Bacteria"/>
</dbReference>
<dbReference type="InterPro" id="IPR016169">
    <property type="entry name" value="FAD-bd_PCMH_sub2"/>
</dbReference>
<dbReference type="AlphaFoldDB" id="B7CBU8"/>
<keyword evidence="4" id="KW-1133">Transmembrane helix</keyword>
<dbReference type="Gene3D" id="3.30.465.10">
    <property type="match status" value="1"/>
</dbReference>
<dbReference type="Pfam" id="PF03471">
    <property type="entry name" value="CorC_HlyC"/>
    <property type="match status" value="1"/>
</dbReference>
<accession>B7CBU8</accession>
<dbReference type="InterPro" id="IPR051676">
    <property type="entry name" value="UPF0053_domain"/>
</dbReference>